<dbReference type="GO" id="GO:0010411">
    <property type="term" value="P:xyloglucan metabolic process"/>
    <property type="evidence" value="ECO:0007669"/>
    <property type="project" value="TreeGrafter"/>
</dbReference>
<feature type="domain" description="Sortilin N-terminal" evidence="4">
    <location>
        <begin position="127"/>
        <end position="250"/>
    </location>
</feature>
<dbReference type="InterPro" id="IPR031778">
    <property type="entry name" value="Sortilin_N"/>
</dbReference>
<reference evidence="5 6" key="1">
    <citation type="submission" date="2015-04" db="EMBL/GenBank/DDBJ databases">
        <title>Whole genome shotgun sequence of Sphingomonas changbaiensis NBRC 104936.</title>
        <authorList>
            <person name="Katano-Makiyama Y."/>
            <person name="Hosoyama A."/>
            <person name="Hashimoto M."/>
            <person name="Noguchi M."/>
            <person name="Tsuchikane K."/>
            <person name="Ohji S."/>
            <person name="Yamazoe A."/>
            <person name="Ichikawa N."/>
            <person name="Kimura A."/>
            <person name="Fujita N."/>
        </authorList>
    </citation>
    <scope>NUCLEOTIDE SEQUENCE [LARGE SCALE GENOMIC DNA]</scope>
    <source>
        <strain evidence="5 6">NBRC 104936</strain>
    </source>
</reference>
<name>A0A0E9MP88_9SPHN</name>
<feature type="chain" id="PRO_5002429255" description="Sortilin N-terminal domain-containing protein" evidence="3">
    <location>
        <begin position="23"/>
        <end position="1062"/>
    </location>
</feature>
<dbReference type="SUPFAM" id="SSF110296">
    <property type="entry name" value="Oligoxyloglucan reducing end-specific cellobiohydrolase"/>
    <property type="match status" value="1"/>
</dbReference>
<dbReference type="PANTHER" id="PTHR43739:SF5">
    <property type="entry name" value="EXO-ALPHA-SIALIDASE"/>
    <property type="match status" value="1"/>
</dbReference>
<evidence type="ECO:0000256" key="3">
    <source>
        <dbReference type="SAM" id="SignalP"/>
    </source>
</evidence>
<feature type="region of interest" description="Disordered" evidence="2">
    <location>
        <begin position="1041"/>
        <end position="1062"/>
    </location>
</feature>
<sequence>MIGKRHFVLFATCALIAPPLQAKTAPSQYDAAQWSGLHFRQVGPWRGGRVTTVTGVPSQPNTFYMGTVGGGVWKTTDAGQSWTNTSDGQIPVGSMGAVAVAESDPNIVYAGTGSSKIRSNVSIGRGIYKSVDAGKTWTFAGLRDVGQIATVRINPTNPNEVFVAAVGNPFTDSKERGVYRTRDGGKTWTKVLYLSERLGAADLEMQPGNPNILYATMWRGQRKPWTIISGSEDGGIYKSTDGGDHWTKLGGGLPTGLFGRANVGVSPAAPDRLYALIEAKPGAGLYRSDDAGATWRLVNGDEKLTTRPFYYDTLGVDPANPDIVYVGDEDWFKSVDGGKTFKTERTPHGDNHDVWINPKNPRIMIQSNDGGANVSLDGGETWSSQANQPTAEIYQVAVDDQFPYRLYGAQQDNTTVIVPSLPLGNGQYFREGPGCETGPIIPKLKDPQTVWGGCKGQFSRLDLGTNNNEQRYWVGSQSLYGNEPTNLIYRFQRVAPMEISPTDPNTVYYGSQYLHRSRDGGVSWERISPDLTAKPEGTQYGSGEPITRDATGEEVYSTLYAIRESAVKPGVIWTGSNDGLVYVTEDDGKTWRNVTPKGLPPGGRVQNIEPGVRDAGTAYVAIYRYLLGDFAPYIYRTDDFGKSWTRLTDGRNGIAPDEPTRVVREDPVRPGLLYAGTEFGMYASFDRGAHWQPLQLNLPATPVTDIRLAHGDLVLSTQGRGFWILDNLSALRQLPPAGEASRTSRLYRPAVAVRIPSSGDDGPAPWAGPEFPLIGAQIDYYVSADLAGAPLTLTILDAQGHAIRSFTSGAAGDTSRGGDTDELGRFHVSYPTSLDATPGMHRFTWDLRYSGAPVAPTPTAEAKPSASPTPGETAPPKPAARPHYPAGPVAAPGDYTVVLSAGTFTQRQPLHIMEDPRVTASGVTDADLAAQLDHNLRVLKLVHDTNFAVARVKAAQKELKERPDPAKAKALETVADKLITPLIRYSQPGLQTHVGYLYSETNFTDQKVGRDAIERYEVLRRDIDAVVAELNAVLGPPTDADIARYYSGGAPEPARNEDDDES</sequence>
<dbReference type="Gene3D" id="2.130.10.10">
    <property type="entry name" value="YVTN repeat-like/Quinoprotein amine dehydrogenase"/>
    <property type="match status" value="3"/>
</dbReference>
<dbReference type="OrthoDB" id="9764804at2"/>
<evidence type="ECO:0000256" key="2">
    <source>
        <dbReference type="SAM" id="MobiDB-lite"/>
    </source>
</evidence>
<dbReference type="SUPFAM" id="SSF50939">
    <property type="entry name" value="Sialidases"/>
    <property type="match status" value="1"/>
</dbReference>
<dbReference type="PANTHER" id="PTHR43739">
    <property type="entry name" value="XYLOGLUCANASE (EUROFUNG)"/>
    <property type="match status" value="1"/>
</dbReference>
<dbReference type="Pfam" id="PF15902">
    <property type="entry name" value="Sortilin-Vps10"/>
    <property type="match status" value="1"/>
</dbReference>
<organism evidence="5 6">
    <name type="scientific">Sphingomonas changbaiensis NBRC 104936</name>
    <dbReference type="NCBI Taxonomy" id="1219043"/>
    <lineage>
        <taxon>Bacteria</taxon>
        <taxon>Pseudomonadati</taxon>
        <taxon>Pseudomonadota</taxon>
        <taxon>Alphaproteobacteria</taxon>
        <taxon>Sphingomonadales</taxon>
        <taxon>Sphingomonadaceae</taxon>
        <taxon>Sphingomonas</taxon>
    </lineage>
</organism>
<keyword evidence="1" id="KW-0677">Repeat</keyword>
<dbReference type="Proteomes" id="UP000033202">
    <property type="component" value="Unassembled WGS sequence"/>
</dbReference>
<evidence type="ECO:0000313" key="5">
    <source>
        <dbReference type="EMBL" id="GAO39333.1"/>
    </source>
</evidence>
<dbReference type="CDD" id="cd15482">
    <property type="entry name" value="Sialidase_non-viral"/>
    <property type="match status" value="2"/>
</dbReference>
<protein>
    <recommendedName>
        <fullName evidence="4">Sortilin N-terminal domain-containing protein</fullName>
    </recommendedName>
</protein>
<feature type="region of interest" description="Disordered" evidence="2">
    <location>
        <begin position="854"/>
        <end position="888"/>
    </location>
</feature>
<evidence type="ECO:0000313" key="6">
    <source>
        <dbReference type="Proteomes" id="UP000033202"/>
    </source>
</evidence>
<dbReference type="InterPro" id="IPR036278">
    <property type="entry name" value="Sialidase_sf"/>
</dbReference>
<gene>
    <name evidence="5" type="ORF">SCH01S_29_00210</name>
</gene>
<feature type="signal peptide" evidence="3">
    <location>
        <begin position="1"/>
        <end position="22"/>
    </location>
</feature>
<accession>A0A0E9MP88</accession>
<dbReference type="InterPro" id="IPR052025">
    <property type="entry name" value="Xyloglucanase_GH74"/>
</dbReference>
<dbReference type="InterPro" id="IPR015943">
    <property type="entry name" value="WD40/YVTN_repeat-like_dom_sf"/>
</dbReference>
<dbReference type="RefSeq" id="WP_157032848.1">
    <property type="nucleotide sequence ID" value="NZ_BBWU01000029.1"/>
</dbReference>
<keyword evidence="3" id="KW-0732">Signal</keyword>
<proteinExistence type="predicted"/>
<evidence type="ECO:0000259" key="4">
    <source>
        <dbReference type="Pfam" id="PF15902"/>
    </source>
</evidence>
<keyword evidence="6" id="KW-1185">Reference proteome</keyword>
<dbReference type="STRING" id="1219043.SCH01S_29_00210"/>
<dbReference type="AlphaFoldDB" id="A0A0E9MP88"/>
<dbReference type="EMBL" id="BBWU01000029">
    <property type="protein sequence ID" value="GAO39333.1"/>
    <property type="molecule type" value="Genomic_DNA"/>
</dbReference>
<comment type="caution">
    <text evidence="5">The sequence shown here is derived from an EMBL/GenBank/DDBJ whole genome shotgun (WGS) entry which is preliminary data.</text>
</comment>
<evidence type="ECO:0000256" key="1">
    <source>
        <dbReference type="ARBA" id="ARBA00022737"/>
    </source>
</evidence>